<comment type="caution">
    <text evidence="2">The sequence shown here is derived from an EMBL/GenBank/DDBJ whole genome shotgun (WGS) entry which is preliminary data.</text>
</comment>
<dbReference type="AlphaFoldDB" id="A0AAE1B3N5"/>
<name>A0AAE1B3N5_9GAST</name>
<accession>A0AAE1B3N5</accession>
<evidence type="ECO:0000256" key="1">
    <source>
        <dbReference type="SAM" id="MobiDB-lite"/>
    </source>
</evidence>
<dbReference type="Proteomes" id="UP001283361">
    <property type="component" value="Unassembled WGS sequence"/>
</dbReference>
<feature type="compositionally biased region" description="Polar residues" evidence="1">
    <location>
        <begin position="63"/>
        <end position="72"/>
    </location>
</feature>
<reference evidence="2" key="1">
    <citation type="journal article" date="2023" name="G3 (Bethesda)">
        <title>A reference genome for the long-term kleptoplast-retaining sea slug Elysia crispata morphotype clarki.</title>
        <authorList>
            <person name="Eastman K.E."/>
            <person name="Pendleton A.L."/>
            <person name="Shaikh M.A."/>
            <person name="Suttiyut T."/>
            <person name="Ogas R."/>
            <person name="Tomko P."/>
            <person name="Gavelis G."/>
            <person name="Widhalm J.R."/>
            <person name="Wisecaver J.H."/>
        </authorList>
    </citation>
    <scope>NUCLEOTIDE SEQUENCE</scope>
    <source>
        <strain evidence="2">ECLA1</strain>
    </source>
</reference>
<evidence type="ECO:0000313" key="2">
    <source>
        <dbReference type="EMBL" id="KAK3798967.1"/>
    </source>
</evidence>
<feature type="compositionally biased region" description="Basic and acidic residues" evidence="1">
    <location>
        <begin position="19"/>
        <end position="36"/>
    </location>
</feature>
<proteinExistence type="predicted"/>
<keyword evidence="3" id="KW-1185">Reference proteome</keyword>
<dbReference type="EMBL" id="JAWDGP010000607">
    <property type="protein sequence ID" value="KAK3798967.1"/>
    <property type="molecule type" value="Genomic_DNA"/>
</dbReference>
<organism evidence="2 3">
    <name type="scientific">Elysia crispata</name>
    <name type="common">lettuce slug</name>
    <dbReference type="NCBI Taxonomy" id="231223"/>
    <lineage>
        <taxon>Eukaryota</taxon>
        <taxon>Metazoa</taxon>
        <taxon>Spiralia</taxon>
        <taxon>Lophotrochozoa</taxon>
        <taxon>Mollusca</taxon>
        <taxon>Gastropoda</taxon>
        <taxon>Heterobranchia</taxon>
        <taxon>Euthyneura</taxon>
        <taxon>Panpulmonata</taxon>
        <taxon>Sacoglossa</taxon>
        <taxon>Placobranchoidea</taxon>
        <taxon>Plakobranchidae</taxon>
        <taxon>Elysia</taxon>
    </lineage>
</organism>
<protein>
    <submittedName>
        <fullName evidence="2">Uncharacterized protein</fullName>
    </submittedName>
</protein>
<gene>
    <name evidence="2" type="ORF">RRG08_009161</name>
</gene>
<sequence length="81" mass="9009">MPFSFLSEMGGLSLQPLDSEERNPSVHISRGQEHPPTRRPQPRIPSLHVLTPTRCVNLARRQPATTSDNQCPRTDRAAAPV</sequence>
<evidence type="ECO:0000313" key="3">
    <source>
        <dbReference type="Proteomes" id="UP001283361"/>
    </source>
</evidence>
<feature type="region of interest" description="Disordered" evidence="1">
    <location>
        <begin position="1"/>
        <end position="47"/>
    </location>
</feature>
<feature type="region of interest" description="Disordered" evidence="1">
    <location>
        <begin position="59"/>
        <end position="81"/>
    </location>
</feature>